<evidence type="ECO:0000313" key="1">
    <source>
        <dbReference type="EMBL" id="MPM85598.1"/>
    </source>
</evidence>
<dbReference type="AlphaFoldDB" id="A0A645D971"/>
<proteinExistence type="predicted"/>
<name>A0A645D971_9ZZZZ</name>
<protein>
    <submittedName>
        <fullName evidence="1">Uncharacterized protein</fullName>
    </submittedName>
</protein>
<sequence>MLGGISGRRADAVVGGQAADHDVVDIVGVQPGSQPLAAVVAADRPLETGVGGLVGAFVEDCVEGQIGDCRIEIGALSARHAVPGPTVDVIGGGAEVGARIDMAITGGDQIVEAAIGASPKLALHEGCDIRGHLGAAGDRQRTALTEVILNVYDDQCSSHCASRAPASVVLSRC</sequence>
<comment type="caution">
    <text evidence="1">The sequence shown here is derived from an EMBL/GenBank/DDBJ whole genome shotgun (WGS) entry which is preliminary data.</text>
</comment>
<gene>
    <name evidence="1" type="ORF">SDC9_132679</name>
</gene>
<organism evidence="1">
    <name type="scientific">bioreactor metagenome</name>
    <dbReference type="NCBI Taxonomy" id="1076179"/>
    <lineage>
        <taxon>unclassified sequences</taxon>
        <taxon>metagenomes</taxon>
        <taxon>ecological metagenomes</taxon>
    </lineage>
</organism>
<accession>A0A645D971</accession>
<reference evidence="1" key="1">
    <citation type="submission" date="2019-08" db="EMBL/GenBank/DDBJ databases">
        <authorList>
            <person name="Kucharzyk K."/>
            <person name="Murdoch R.W."/>
            <person name="Higgins S."/>
            <person name="Loffler F."/>
        </authorList>
    </citation>
    <scope>NUCLEOTIDE SEQUENCE</scope>
</reference>
<dbReference type="EMBL" id="VSSQ01033861">
    <property type="protein sequence ID" value="MPM85598.1"/>
    <property type="molecule type" value="Genomic_DNA"/>
</dbReference>